<name>V5SFS2_9HYPH</name>
<feature type="domain" description="DUF58" evidence="1">
    <location>
        <begin position="54"/>
        <end position="255"/>
    </location>
</feature>
<dbReference type="PANTHER" id="PTHR33608:SF6">
    <property type="entry name" value="BLL2464 PROTEIN"/>
    <property type="match status" value="1"/>
</dbReference>
<dbReference type="Pfam" id="PF01882">
    <property type="entry name" value="DUF58"/>
    <property type="match status" value="1"/>
</dbReference>
<dbReference type="STRING" id="1029756.W911_14520"/>
<dbReference type="HOGENOM" id="CLU_1000440_0_0_5"/>
<dbReference type="SUPFAM" id="SSF53300">
    <property type="entry name" value="vWA-like"/>
    <property type="match status" value="1"/>
</dbReference>
<organism evidence="2 3">
    <name type="scientific">Hyphomicrobium nitrativorans NL23</name>
    <dbReference type="NCBI Taxonomy" id="1029756"/>
    <lineage>
        <taxon>Bacteria</taxon>
        <taxon>Pseudomonadati</taxon>
        <taxon>Pseudomonadota</taxon>
        <taxon>Alphaproteobacteria</taxon>
        <taxon>Hyphomicrobiales</taxon>
        <taxon>Hyphomicrobiaceae</taxon>
        <taxon>Hyphomicrobium</taxon>
    </lineage>
</organism>
<gene>
    <name evidence="2" type="ORF">W911_14520</name>
</gene>
<evidence type="ECO:0000259" key="1">
    <source>
        <dbReference type="Pfam" id="PF01882"/>
    </source>
</evidence>
<reference evidence="2 3" key="1">
    <citation type="journal article" date="2014" name="Genome Announc.">
        <title>Complete Genome Sequence of Hyphomicrobium nitrativorans Strain NL23, a Denitrifying Bacterium Isolated from Biofilm of a Methanol-Fed Denitrification System Treating Seawater at the Montreal Biodome.</title>
        <authorList>
            <person name="Martineau C."/>
            <person name="Villeneuve C."/>
            <person name="Mauffrey F."/>
            <person name="Villemur R."/>
        </authorList>
    </citation>
    <scope>NUCLEOTIDE SEQUENCE [LARGE SCALE GENOMIC DNA]</scope>
    <source>
        <strain evidence="2">NL23</strain>
    </source>
</reference>
<evidence type="ECO:0000313" key="2">
    <source>
        <dbReference type="EMBL" id="AHB49342.1"/>
    </source>
</evidence>
<dbReference type="Gene3D" id="3.40.50.410">
    <property type="entry name" value="von Willebrand factor, type A domain"/>
    <property type="match status" value="1"/>
</dbReference>
<dbReference type="InterPro" id="IPR036465">
    <property type="entry name" value="vWFA_dom_sf"/>
</dbReference>
<protein>
    <recommendedName>
        <fullName evidence="1">DUF58 domain-containing protein</fullName>
    </recommendedName>
</protein>
<dbReference type="PATRIC" id="fig|1029756.8.peg.3024"/>
<dbReference type="OrthoDB" id="7779014at2"/>
<accession>V5SFS2</accession>
<evidence type="ECO:0000313" key="3">
    <source>
        <dbReference type="Proteomes" id="UP000018542"/>
    </source>
</evidence>
<keyword evidence="3" id="KW-1185">Reference proteome</keyword>
<dbReference type="KEGG" id="hni:W911_14520"/>
<dbReference type="Proteomes" id="UP000018542">
    <property type="component" value="Chromosome"/>
</dbReference>
<sequence>MSASSMNAAVPVDLPYRIVWRSRALRQGMHRSSQWGAGGMFRDLVSLTEYPDPRRIDLRQSLRDPFEALHVRRFEEKSQIGVTMLLDVSGSMGFEGRARKMAIAAELAEVFATAVRRAGDTFALYAADEAVRDELGSPPTRSRAGEAEMVAALRAFTPEARSASGLVEAARKVGQKRNLVIVVSDFLLPEAELEALFEALAAHDVLPIRLVDSRESADLPSWGLMEISDLETGRRRLVAMRPSLKAEWQRRIEARRSFFQSLAARYGRQPFEITDRIRWDRLGAHLATGA</sequence>
<dbReference type="EMBL" id="CP006912">
    <property type="protein sequence ID" value="AHB49342.1"/>
    <property type="molecule type" value="Genomic_DNA"/>
</dbReference>
<dbReference type="AlphaFoldDB" id="V5SFS2"/>
<dbReference type="InterPro" id="IPR002881">
    <property type="entry name" value="DUF58"/>
</dbReference>
<proteinExistence type="predicted"/>
<dbReference type="PANTHER" id="PTHR33608">
    <property type="entry name" value="BLL2464 PROTEIN"/>
    <property type="match status" value="1"/>
</dbReference>